<dbReference type="Gene3D" id="3.40.50.300">
    <property type="entry name" value="P-loop containing nucleotide triphosphate hydrolases"/>
    <property type="match status" value="1"/>
</dbReference>
<accession>A0A8S3QRB3</accession>
<dbReference type="PANTHER" id="PTHR10903:SF184">
    <property type="entry name" value="GTP-BINDING PROTEIN A"/>
    <property type="match status" value="1"/>
</dbReference>
<dbReference type="FunFam" id="3.40.50.300:FF:000366">
    <property type="entry name" value="GTPase, IMAP family member 2"/>
    <property type="match status" value="1"/>
</dbReference>
<dbReference type="InterPro" id="IPR045058">
    <property type="entry name" value="GIMA/IAN/Toc"/>
</dbReference>
<dbReference type="PROSITE" id="PS51720">
    <property type="entry name" value="G_AIG1"/>
    <property type="match status" value="1"/>
</dbReference>
<evidence type="ECO:0000256" key="1">
    <source>
        <dbReference type="ARBA" id="ARBA00008535"/>
    </source>
</evidence>
<evidence type="ECO:0000256" key="3">
    <source>
        <dbReference type="ARBA" id="ARBA00023134"/>
    </source>
</evidence>
<dbReference type="InterPro" id="IPR027417">
    <property type="entry name" value="P-loop_NTPase"/>
</dbReference>
<dbReference type="OrthoDB" id="431287at2759"/>
<dbReference type="PANTHER" id="PTHR10903">
    <property type="entry name" value="GTPASE, IMAP FAMILY MEMBER-RELATED"/>
    <property type="match status" value="1"/>
</dbReference>
<protein>
    <recommendedName>
        <fullName evidence="4">AIG1-type G domain-containing protein</fullName>
    </recommendedName>
</protein>
<dbReference type="AlphaFoldDB" id="A0A8S3QRB3"/>
<evidence type="ECO:0000313" key="5">
    <source>
        <dbReference type="EMBL" id="CAG2196888.1"/>
    </source>
</evidence>
<keyword evidence="2" id="KW-0547">Nucleotide-binding</keyword>
<comment type="similarity">
    <text evidence="1">Belongs to the TRAFAC class TrmE-Era-EngA-EngB-Septin-like GTPase superfamily. AIG1/Toc34/Toc159-like paraseptin GTPase family. IAN subfamily.</text>
</comment>
<gene>
    <name evidence="5" type="ORF">MEDL_11733</name>
</gene>
<proteinExistence type="inferred from homology"/>
<reference evidence="5" key="1">
    <citation type="submission" date="2021-03" db="EMBL/GenBank/DDBJ databases">
        <authorList>
            <person name="Bekaert M."/>
        </authorList>
    </citation>
    <scope>NUCLEOTIDE SEQUENCE</scope>
</reference>
<evidence type="ECO:0000256" key="2">
    <source>
        <dbReference type="ARBA" id="ARBA00022741"/>
    </source>
</evidence>
<keyword evidence="3" id="KW-0342">GTP-binding</keyword>
<keyword evidence="6" id="KW-1185">Reference proteome</keyword>
<comment type="caution">
    <text evidence="5">The sequence shown here is derived from an EMBL/GenBank/DDBJ whole genome shotgun (WGS) entry which is preliminary data.</text>
</comment>
<dbReference type="Proteomes" id="UP000683360">
    <property type="component" value="Unassembled WGS sequence"/>
</dbReference>
<dbReference type="Pfam" id="PF04548">
    <property type="entry name" value="AIG1"/>
    <property type="match status" value="1"/>
</dbReference>
<feature type="domain" description="AIG1-type G" evidence="4">
    <location>
        <begin position="1"/>
        <end position="164"/>
    </location>
</feature>
<organism evidence="5 6">
    <name type="scientific">Mytilus edulis</name>
    <name type="common">Blue mussel</name>
    <dbReference type="NCBI Taxonomy" id="6550"/>
    <lineage>
        <taxon>Eukaryota</taxon>
        <taxon>Metazoa</taxon>
        <taxon>Spiralia</taxon>
        <taxon>Lophotrochozoa</taxon>
        <taxon>Mollusca</taxon>
        <taxon>Bivalvia</taxon>
        <taxon>Autobranchia</taxon>
        <taxon>Pteriomorphia</taxon>
        <taxon>Mytilida</taxon>
        <taxon>Mytiloidea</taxon>
        <taxon>Mytilidae</taxon>
        <taxon>Mytilinae</taxon>
        <taxon>Mytilus</taxon>
    </lineage>
</organism>
<dbReference type="GO" id="GO:0005525">
    <property type="term" value="F:GTP binding"/>
    <property type="evidence" value="ECO:0007669"/>
    <property type="project" value="UniProtKB-KW"/>
</dbReference>
<dbReference type="EMBL" id="CAJPWZ010000580">
    <property type="protein sequence ID" value="CAG2196888.1"/>
    <property type="molecule type" value="Genomic_DNA"/>
</dbReference>
<dbReference type="SUPFAM" id="SSF52540">
    <property type="entry name" value="P-loop containing nucleoside triphosphate hydrolases"/>
    <property type="match status" value="1"/>
</dbReference>
<dbReference type="InterPro" id="IPR006703">
    <property type="entry name" value="G_AIG1"/>
</dbReference>
<evidence type="ECO:0000259" key="4">
    <source>
        <dbReference type="PROSITE" id="PS51720"/>
    </source>
</evidence>
<name>A0A8S3QRB3_MYTED</name>
<sequence>MSRGECSLVGRKIVVVDTPGLFDTNVPFTQLSNEIIRCVNMSTPGPHAFLLVIQIARFTDEEIETFNRIFDLFGEGMGKFAIITFTKLDDLEKEQITIESYIKMAPTKLKEFLNRCHGRYIAINNKATENKKTEKVKNLVRVVDSIINKNGGNFYTNAIYKEAEAALQRKIKIVEAERALEKGRKSNKCSHRLFTRSIQSRKKQSLVRTICNRRVLILATKFTFSCKQIVFILSYILINNVR</sequence>
<evidence type="ECO:0000313" key="6">
    <source>
        <dbReference type="Proteomes" id="UP000683360"/>
    </source>
</evidence>